<dbReference type="InterPro" id="IPR011991">
    <property type="entry name" value="ArsR-like_HTH"/>
</dbReference>
<dbReference type="InterPro" id="IPR036390">
    <property type="entry name" value="WH_DNA-bd_sf"/>
</dbReference>
<name>A0A6J4RZ67_9ACTN</name>
<proteinExistence type="predicted"/>
<evidence type="ECO:0000313" key="5">
    <source>
        <dbReference type="EMBL" id="CAA9484948.1"/>
    </source>
</evidence>
<keyword evidence="2" id="KW-0238">DNA-binding</keyword>
<dbReference type="GO" id="GO:0003677">
    <property type="term" value="F:DNA binding"/>
    <property type="evidence" value="ECO:0007669"/>
    <property type="project" value="UniProtKB-KW"/>
</dbReference>
<protein>
    <recommendedName>
        <fullName evidence="4">HTH arsR-type domain-containing protein</fullName>
    </recommendedName>
</protein>
<dbReference type="CDD" id="cd00090">
    <property type="entry name" value="HTH_ARSR"/>
    <property type="match status" value="1"/>
</dbReference>
<dbReference type="InterPro" id="IPR001845">
    <property type="entry name" value="HTH_ArsR_DNA-bd_dom"/>
</dbReference>
<evidence type="ECO:0000256" key="2">
    <source>
        <dbReference type="ARBA" id="ARBA00023125"/>
    </source>
</evidence>
<dbReference type="PANTHER" id="PTHR33154">
    <property type="entry name" value="TRANSCRIPTIONAL REGULATOR, ARSR FAMILY"/>
    <property type="match status" value="1"/>
</dbReference>
<evidence type="ECO:0000256" key="1">
    <source>
        <dbReference type="ARBA" id="ARBA00023015"/>
    </source>
</evidence>
<feature type="domain" description="HTH arsR-type" evidence="4">
    <location>
        <begin position="15"/>
        <end position="127"/>
    </location>
</feature>
<keyword evidence="1" id="KW-0805">Transcription regulation</keyword>
<dbReference type="InterPro" id="IPR036388">
    <property type="entry name" value="WH-like_DNA-bd_sf"/>
</dbReference>
<dbReference type="EMBL" id="CADCVM010000170">
    <property type="protein sequence ID" value="CAA9484948.1"/>
    <property type="molecule type" value="Genomic_DNA"/>
</dbReference>
<evidence type="ECO:0000256" key="3">
    <source>
        <dbReference type="ARBA" id="ARBA00023163"/>
    </source>
</evidence>
<dbReference type="AlphaFoldDB" id="A0A6J4RZ67"/>
<dbReference type="PROSITE" id="PS50987">
    <property type="entry name" value="HTH_ARSR_2"/>
    <property type="match status" value="1"/>
</dbReference>
<evidence type="ECO:0000259" key="4">
    <source>
        <dbReference type="PROSITE" id="PS50987"/>
    </source>
</evidence>
<sequence length="132" mass="14052">MGVVSENGHGAGDVYDEARVGRLVALGGALSDPIRVRMLGMMAGGRGCCSLPDCGVPAADQDAGICVCEFEAFFGMGQSKVSYHMKKLKGAGLVREERRGRWSFYSLNRDAARGLLAETAEHLGMDIKVQDA</sequence>
<dbReference type="InterPro" id="IPR051081">
    <property type="entry name" value="HTH_MetalResp_TranReg"/>
</dbReference>
<dbReference type="Pfam" id="PF01022">
    <property type="entry name" value="HTH_5"/>
    <property type="match status" value="1"/>
</dbReference>
<dbReference type="GO" id="GO:0003700">
    <property type="term" value="F:DNA-binding transcription factor activity"/>
    <property type="evidence" value="ECO:0007669"/>
    <property type="project" value="InterPro"/>
</dbReference>
<reference evidence="5" key="1">
    <citation type="submission" date="2020-02" db="EMBL/GenBank/DDBJ databases">
        <authorList>
            <person name="Meier V. D."/>
        </authorList>
    </citation>
    <scope>NUCLEOTIDE SEQUENCE</scope>
    <source>
        <strain evidence="5">AVDCRST_MAG05</strain>
    </source>
</reference>
<organism evidence="5">
    <name type="scientific">uncultured Rubrobacteraceae bacterium</name>
    <dbReference type="NCBI Taxonomy" id="349277"/>
    <lineage>
        <taxon>Bacteria</taxon>
        <taxon>Bacillati</taxon>
        <taxon>Actinomycetota</taxon>
        <taxon>Rubrobacteria</taxon>
        <taxon>Rubrobacterales</taxon>
        <taxon>Rubrobacteraceae</taxon>
        <taxon>environmental samples</taxon>
    </lineage>
</organism>
<dbReference type="Gene3D" id="1.10.10.10">
    <property type="entry name" value="Winged helix-like DNA-binding domain superfamily/Winged helix DNA-binding domain"/>
    <property type="match status" value="1"/>
</dbReference>
<accession>A0A6J4RZ67</accession>
<keyword evidence="3" id="KW-0804">Transcription</keyword>
<dbReference type="PANTHER" id="PTHR33154:SF18">
    <property type="entry name" value="ARSENICAL RESISTANCE OPERON REPRESSOR"/>
    <property type="match status" value="1"/>
</dbReference>
<gene>
    <name evidence="5" type="ORF">AVDCRST_MAG05-1523</name>
</gene>
<dbReference type="SMART" id="SM00418">
    <property type="entry name" value="HTH_ARSR"/>
    <property type="match status" value="1"/>
</dbReference>
<dbReference type="SUPFAM" id="SSF46785">
    <property type="entry name" value="Winged helix' DNA-binding domain"/>
    <property type="match status" value="1"/>
</dbReference>
<dbReference type="NCBIfam" id="NF033788">
    <property type="entry name" value="HTH_metalloreg"/>
    <property type="match status" value="1"/>
</dbReference>